<dbReference type="Pfam" id="PF06101">
    <property type="entry name" value="Vps62"/>
    <property type="match status" value="3"/>
</dbReference>
<dbReference type="Proteomes" id="UP000316621">
    <property type="component" value="Chromosome 7"/>
</dbReference>
<evidence type="ECO:0000313" key="7">
    <source>
        <dbReference type="EMBL" id="RZC69278.1"/>
    </source>
</evidence>
<evidence type="ECO:0000259" key="6">
    <source>
        <dbReference type="PROSITE" id="PS50003"/>
    </source>
</evidence>
<comment type="similarity">
    <text evidence="1">Belongs to the VPS13 family.</text>
</comment>
<dbReference type="GO" id="GO:0045053">
    <property type="term" value="P:protein retention in Golgi apparatus"/>
    <property type="evidence" value="ECO:0007669"/>
    <property type="project" value="TreeGrafter"/>
</dbReference>
<dbReference type="PROSITE" id="PS50003">
    <property type="entry name" value="PH_DOMAIN"/>
    <property type="match status" value="1"/>
</dbReference>
<dbReference type="InterPro" id="IPR056747">
    <property type="entry name" value="VPS13-like_M"/>
</dbReference>
<dbReference type="InterPro" id="IPR001849">
    <property type="entry name" value="PH_domain"/>
</dbReference>
<dbReference type="EMBL" id="CM010721">
    <property type="protein sequence ID" value="RZC69278.1"/>
    <property type="molecule type" value="Genomic_DNA"/>
</dbReference>
<dbReference type="Gene3D" id="2.30.29.30">
    <property type="entry name" value="Pleckstrin-homology domain (PH domain)/Phosphotyrosine-binding domain (PTB)"/>
    <property type="match status" value="1"/>
</dbReference>
<feature type="coiled-coil region" evidence="4">
    <location>
        <begin position="104"/>
        <end position="131"/>
    </location>
</feature>
<organism evidence="7 8">
    <name type="scientific">Papaver somniferum</name>
    <name type="common">Opium poppy</name>
    <dbReference type="NCBI Taxonomy" id="3469"/>
    <lineage>
        <taxon>Eukaryota</taxon>
        <taxon>Viridiplantae</taxon>
        <taxon>Streptophyta</taxon>
        <taxon>Embryophyta</taxon>
        <taxon>Tracheophyta</taxon>
        <taxon>Spermatophyta</taxon>
        <taxon>Magnoliopsida</taxon>
        <taxon>Ranunculales</taxon>
        <taxon>Papaveraceae</taxon>
        <taxon>Papaveroideae</taxon>
        <taxon>Papaver</taxon>
    </lineage>
</organism>
<dbReference type="InterPro" id="IPR056748">
    <property type="entry name" value="VPS13-like_C"/>
</dbReference>
<dbReference type="Pfam" id="PF25037">
    <property type="entry name" value="VPS13_C"/>
    <property type="match status" value="1"/>
</dbReference>
<proteinExistence type="inferred from homology"/>
<dbReference type="Gramene" id="RZC69278">
    <property type="protein sequence ID" value="RZC69278"/>
    <property type="gene ID" value="C5167_032406"/>
</dbReference>
<dbReference type="STRING" id="3469.A0A4Y7KB91"/>
<dbReference type="GO" id="GO:0006623">
    <property type="term" value="P:protein targeting to vacuole"/>
    <property type="evidence" value="ECO:0007669"/>
    <property type="project" value="TreeGrafter"/>
</dbReference>
<sequence length="4375" mass="490534">MLEDQVANLLQRYLGNYVLGLNKEALKISVWQGDVELSNMQLKPEALNALKLPVKVKAGFLGSVKLKVPWSRLGQEPVLVYLDRILLLVEPATNVEGHTEDAVQEAKKSRVRDMETKLLEAQERLQSELNTSWLGSLINTVIGNLKLSITNVHIRYEDLESNPGHPFAAGVTLAKLSAVTVDDNGRETFVTGGALQRIQKSVELDRLAVYMDSDISPWQVKKKWVDMSPSEWSQVFEVSNSDRQPTSDLKKEHSYILQPVTGNAKYSKPRKDELSRSGHQAEQKAVVYLDDVTLCLSKDAYRDILKLVENFTSFDQRLRNAHYRPHVSVKSNPSSWWKYAYKAVSEQMKKASGKLSWEQVLKFARLRKRYVALYASLLKSDQSRTVVDDNKEIEELDRELDIELILQWRMLAHKFLEQSGESNLSSKQQKTSSSWWSLGWSSSTIKDESEPWHFSDEDWERLNKIIGYKDNNDGKLLTTQAKDNVLHTSLEVHMRHNASKLVAEPENCLAELSCESLDCSINLYSEAKVFEVKLGSYKLSSPTGLLAESATVKDSLVGVFCFKPSDAELDWSLVVKASPCYMTYLKDSIDQIINFFDSTSAVSQTIAMETAAAVQMTIDEVKRTAQQQVTKALEDRTRFFLDLDIAAPKIIIPTNFFPDESHATKLLLDLGNLKLSTQDDGESDSPDEMDMYLQFNLGLSDVSAVLVDGDYHWSQTLVDSSASFSQSNYTSFLPVIDKCGIVMKLQQIRSENVSYPSTRLAVRLPSLRFHFSPARYHRLMEIVKIFQSEDSENSDNLRPWIQADFEGWLSVLAWKGVGNREAVWQRRYCCLVGSFLYVLESPLSKTYKQFIRLRGKQIYEDPPEFAGNVEHVLAISDASQSNSKVVEHANALILRCESDESSKIWHSRFQGAIYRASGSAPITANLSNTSSDSEDAEVNGDGNVMDILEKESLFITGVLDELKICFDYNKQSDHAFKTVLLAEESRLFEFRALGGQVEISLRGKDMFIGTVLKTLEIEDLVSYEGMTHPRYLARSFIKRTEAFSADASEEFFDVPRSYSNNELTQYEGEESFFEASESLGDVIDSPAQNRGNKSPKPLLKPPSFRRVSGLLPDYERQEETADSITEALDSFVKAQIVIYDLNSTLYNNIDKRVEVTLATLSFFCYRPTVLAILDFVAAVNISGDSSDASNEKSAVLPQESSREDLVDDQNLSPVQESVMKGLLGKGKSRVIFYLTLNMARAEILLMNENGTRLATLSQNNLLTDIKVFPSSFSIKAALGNLKISDDSLPSSHSYFWVCDMRNPGGSSFVELLFTSFSVVDEDYRGYEYSLFGQLSEVRIVYLNRFIQEIIGYFMGLVPNNSKDVAKVKDRVTNSEKWFTTSEIEGSPAFKLDLSLRKPIIVMPQRTDSHDYLELDVVHITVQNTFQWLHGDKNEMGAVHLEILTVQVKDINLTVGTEAGLGESIIQDVKGVSVAIRRSLRDLLHQIPTTEAAVEIDVLKAALSNREYQIITQCASSNFSETPHSIPPLKRQPETSSHNIVGPVAPPVSDVEFEVGNSEKWITMTVSVAINLVELSLHSGETRDAPLASLQISGAWLFYKSDTTGEGFLSATLKGFTVIDDREGSKEEFRLAIGKPESLRYGPLLSTSYDDDKKIAGFDKSVLNDNNVKPVLTMLIVDAKFNQSSTSISLCIQRPQLLVALDFLLAVVEFFVPTVTSALSNKDDDNPLHIADAIILDQPIYYQPSAEFSLFPQKPLIADDERFDHFIYDGKGGNLYVQDRWGENLHSLSAEAVIYVGSGKKLQFRNVCIKNGQFFDSSILLGANSSYSVSEDDQAFLDFEKGDEGSLNASEEHIDHVPTKNAEPDRPTEFIIELQAVGPELTFYNTSKDVEESSKMSNKLLHAQLDAVCRVVMKGDTLEMTANALGLTMESSGVRILEPFDTSIKFSNASGRTNIHVAVTDIFMNFSFSTLRLFLAVEEDIMAFMRMSSKKVTLVCSEFDKVGMIQNPHDGQTYAFWRPRAPPGFAVLGDYLTPLDKPPTKGVLAVNANLVRVKRPVSFKLIWPSPDAGALSYSQGARNHIGSSEIVPNIDDRREDDSCSIWIPVAPPGYVSMGCVVSSGRLEPPSSSALCILASLVSPCAFRDCISISFSEQYPSKLAFWRVDNSVGTFLPADVVNMNAIGRAYELRHVIFSYLEDSSQASMGSSIQEIPLDRDQIVQSESSAISSSGRRFEAIASFKLIWWNQGSSSRKKLSIWRPLVPPGMIFLGDIAVQGYEPPNTCVVLHDTGDEALFRNPLDFQAVGQIKKQRGAESISFWLPLAPPGYVSLGCVACKGTPKQDDLSLFRCIRSDMVTGGQFLEENIWDSSDTKVTTGPFSIWTVGDELGTFLARSGFRKPPKRFALRLADATVTSGSDDTVIDAEMRTFSLAVFDDYGGLMVPLFNISLSGVGFSLHGRSENLNTTMSFSLEARSYNDKYDSWEPLIEPVDGFLRYQYDLNSPGAASQLRLTFTRDLNLNFSVSNCNMILQAYASWNNLSHVHESYKKRGSVLNSFDGKSIIGFHHRPHYHIVPQNKLGQDIFIRATEKRGLQNIIKMPSGDVKPVKVPVSKNMLDSHLKGKLGQRFRTMVTVIIVDGQFPTVEALSAHQYTVAIRLVPNEYLPSDSLLKEQSARTSGTISDRSLPSGFELVKWNETFFFKVDSPDFYMMELMVTDMGQGEPVGFYSAPLKQIGSIFSESSRSYGSSNELNWMELSSARPMSMPREDEHNQSHGRLRCAILLLPMSEENVSETSSDDKRRGLLQISPAREGPWTTVKLNYAAPAACWRLGNDVVASEVSVKDGNRFVNIRSLVSVTNNSEFILDVCLTIKGSYGNMKSVDDHKQGVKDIVRERFDTDDFFETQKYNPDIGWFGCLTKSLHSDSDDEDSHQEISEVDLPSGWEWTDDWHIDNASVNTAEGWVYAPDLERLKWPESYNQLKFVNYARQRRWVRNRKRVLGGVKQRIPVGLLNPGDTVPLPLLGLTHPGVTYVLQLRPWSANEHNNYTWSSLVGMPRDQPENKEMSEIVVSSLSESEELLYCTSSQTCESSSSRENSPGLWFCLSIKATEIGKDNHSDPIQDWNLVIKAPLSVVNFLPLAAEFSVLEMQENGKFFGCSRGILSAGETIGIYKADLRKPLYLSLLPQGGWSPVHDAVMVSHPSGVPSKTIGLKSSFTGRIVQVILEQNHDQEQLMVAKIIRIYAPFWIASARCPPLTYQLVATAGKKKRKFSLMPNSKQSTETVVEEITEAEIFEGYTIDSTLNFKSMGLSVSISQSGKKHFGPVTDLSSLGDMDGTVGLYAYDEEGNCIHLFISSKPCPYQSVPTKVISVRPFMTFTNRIGQDIFVKLSSEDDSKVLRASDSRVSFVYRKTEGPDRLQVRLENTEWSFPVEITKEDTIFLVLRTSTGSRRFLKAEIRGYEEGSRFVVVFRLGSTYGPIRVENRTIDKIIRIRQCGLSDNSWIQLSALSTTNFCWEDPYGERLIDVEIQSEDSIVVQKLSLDRAGEVSSDVGTPEVQFHVVDMGHIMIARFTDHRTSESVSQEESTALATTGNWGTSEMKHKHNTSAPMEIMIELGVVGVSIIDHRPRELSYLYLEGVFISYSTGYDGGNTSRLKLILGHMQIDNQLPLTLIPVLLGPEHTADAHHPVFKTTITMRNDNNDGTLVYPYVYIRVTEKTWRLSIHEPIIWAFVDFYNNLQMDRIPKSSSVTQVDPEIRVDLIDVSEVRLKIKLETAPAQRPHGVLGVWSPILSAVGNAFKIQVHLRKVMHRNRFMRQSSVVPAIVNRIWRDLIHNPLHLIFSVDVLGMTSSTLASLSKGFAELSTDGQFLQLRMKQVWSRRITGVGDGILQGTEALAQGFAFGVSGVVTKPVENARQNGLLGFAHGLGQAFLGFIVQPVSGALDFFSLTVDGIGASCTRCLEVFNNKTAFQRIRNPRTIHADGVLREYSEREATGQMILYLAEASRHFGCTEIFKEPSKYAWSDYYEEHFIVPYQRIVLVTNKRVMLLQCMAPDKMDKKPSKIMWDVPWGDLMSLELAKAGYSKPSHLILHLKNFKRSEKFVRLIKCSVEETDEEEPQAARICSVIRKVWKRYQADMRCVTLKVPSSQRHVYFSWEEADGRDSQNQMKPIIKPREYFTGATGGNSGDKRFIKHTINFQKIWSSEPESKGRSALSRKQVLETGGVCSIWRPTCPDGYVSVGDVAHVGSHPPNVSATYHNVDEQFALPVGYDLVWRNCIDDYATPVTIWFPRAPDGYVSLGCVAVAGFMEPQNDTAYCVKANLAEETLFEEQKVWTAKESYPWACHIYQVQSDALNFVALRQPKEESEWKPMRVIDVHQPLQTSELH</sequence>
<dbReference type="OrthoDB" id="428159at2759"/>
<feature type="region of interest" description="Disordered" evidence="5">
    <location>
        <begin position="1184"/>
        <end position="1208"/>
    </location>
</feature>
<dbReference type="InterPro" id="IPR009543">
    <property type="entry name" value="VPS13_VAB"/>
</dbReference>
<evidence type="ECO:0000256" key="5">
    <source>
        <dbReference type="SAM" id="MobiDB-lite"/>
    </source>
</evidence>
<evidence type="ECO:0000256" key="4">
    <source>
        <dbReference type="SAM" id="Coils"/>
    </source>
</evidence>
<keyword evidence="8" id="KW-1185">Reference proteome</keyword>
<reference evidence="7 8" key="1">
    <citation type="journal article" date="2018" name="Science">
        <title>The opium poppy genome and morphinan production.</title>
        <authorList>
            <person name="Guo L."/>
            <person name="Winzer T."/>
            <person name="Yang X."/>
            <person name="Li Y."/>
            <person name="Ning Z."/>
            <person name="He Z."/>
            <person name="Teodor R."/>
            <person name="Lu Y."/>
            <person name="Bowser T.A."/>
            <person name="Graham I.A."/>
            <person name="Ye K."/>
        </authorList>
    </citation>
    <scope>NUCLEOTIDE SEQUENCE [LARGE SCALE GENOMIC DNA]</scope>
    <source>
        <strain evidence="8">cv. HN1</strain>
        <tissue evidence="7">Leaves</tissue>
    </source>
</reference>
<protein>
    <recommendedName>
        <fullName evidence="6">PH domain-containing protein</fullName>
    </recommendedName>
</protein>
<dbReference type="PANTHER" id="PTHR16166">
    <property type="entry name" value="VACUOLAR PROTEIN SORTING-ASSOCIATED PROTEIN VPS13"/>
    <property type="match status" value="1"/>
</dbReference>
<dbReference type="Pfam" id="PF25033">
    <property type="entry name" value="VPS13_M"/>
    <property type="match status" value="1"/>
</dbReference>
<evidence type="ECO:0000256" key="2">
    <source>
        <dbReference type="ARBA" id="ARBA00022448"/>
    </source>
</evidence>
<evidence type="ECO:0000256" key="1">
    <source>
        <dbReference type="ARBA" id="ARBA00006545"/>
    </source>
</evidence>
<dbReference type="Pfam" id="PF12624">
    <property type="entry name" value="VPS13_N"/>
    <property type="match status" value="1"/>
</dbReference>
<evidence type="ECO:0000256" key="3">
    <source>
        <dbReference type="ARBA" id="ARBA00023055"/>
    </source>
</evidence>
<dbReference type="InterPro" id="IPR026854">
    <property type="entry name" value="VPS13_N"/>
</dbReference>
<accession>A0A4Y7KB91</accession>
<gene>
    <name evidence="7" type="ORF">C5167_032406</name>
</gene>
<keyword evidence="4" id="KW-0175">Coiled coil</keyword>
<dbReference type="PANTHER" id="PTHR16166:SF137">
    <property type="entry name" value="PLECKSTRIN HOMOLOGY (PH) DOMAIN-CONTAINING PROTEIN"/>
    <property type="match status" value="1"/>
</dbReference>
<dbReference type="GO" id="GO:0006869">
    <property type="term" value="P:lipid transport"/>
    <property type="evidence" value="ECO:0007669"/>
    <property type="project" value="UniProtKB-KW"/>
</dbReference>
<dbReference type="InterPro" id="IPR011993">
    <property type="entry name" value="PH-like_dom_sf"/>
</dbReference>
<dbReference type="Pfam" id="PF00169">
    <property type="entry name" value="PH"/>
    <property type="match status" value="1"/>
</dbReference>
<dbReference type="Pfam" id="PF25036">
    <property type="entry name" value="VPS13_VAB"/>
    <property type="match status" value="1"/>
</dbReference>
<feature type="domain" description="PH" evidence="6">
    <location>
        <begin position="802"/>
        <end position="914"/>
    </location>
</feature>
<dbReference type="InterPro" id="IPR026847">
    <property type="entry name" value="VPS13"/>
</dbReference>
<dbReference type="InterPro" id="IPR009291">
    <property type="entry name" value="Vps62"/>
</dbReference>
<evidence type="ECO:0000313" key="8">
    <source>
        <dbReference type="Proteomes" id="UP000316621"/>
    </source>
</evidence>
<name>A0A4Y7KB91_PAPSO</name>
<keyword evidence="3" id="KW-0445">Lipid transport</keyword>
<dbReference type="OMA" id="VHERRSY"/>
<keyword evidence="2" id="KW-0813">Transport</keyword>
<dbReference type="SUPFAM" id="SSF50729">
    <property type="entry name" value="PH domain-like"/>
    <property type="match status" value="1"/>
</dbReference>
<dbReference type="SMART" id="SM00233">
    <property type="entry name" value="PH"/>
    <property type="match status" value="1"/>
</dbReference>